<dbReference type="PANTHER" id="PTHR30055">
    <property type="entry name" value="HTH-TYPE TRANSCRIPTIONAL REGULATOR RUTR"/>
    <property type="match status" value="1"/>
</dbReference>
<dbReference type="AlphaFoldDB" id="A0AAE3ZI50"/>
<dbReference type="PRINTS" id="PR00455">
    <property type="entry name" value="HTHTETR"/>
</dbReference>
<sequence length="210" mass="23213">MAVAKKPWATRSKLDREDSATRGELLTAARIVFERSGYARTTIANITEQANVSRATFYVYFASKQDVFGVLAEQVRDRFLQAQDLSGIDADDPHAVAEATIAAYLDAYTDNLALITVLEHQAITDPAMHALWEEIHNHPRRRTARYIKRLVRQNLAEPAAPPEDVAMAAGGMVAHFASILVSDRSTRSQAVQHLTAMYVRLLGLGPARKA</sequence>
<dbReference type="Gene3D" id="1.10.10.60">
    <property type="entry name" value="Homeodomain-like"/>
    <property type="match status" value="1"/>
</dbReference>
<accession>A0AAE3ZI50</accession>
<dbReference type="PROSITE" id="PS01081">
    <property type="entry name" value="HTH_TETR_1"/>
    <property type="match status" value="1"/>
</dbReference>
<dbReference type="RefSeq" id="WP_310277118.1">
    <property type="nucleotide sequence ID" value="NZ_JAVDXW010000001.1"/>
</dbReference>
<dbReference type="InterPro" id="IPR023772">
    <property type="entry name" value="DNA-bd_HTH_TetR-type_CS"/>
</dbReference>
<feature type="DNA-binding region" description="H-T-H motif" evidence="4">
    <location>
        <begin position="42"/>
        <end position="61"/>
    </location>
</feature>
<keyword evidence="2 4" id="KW-0238">DNA-binding</keyword>
<dbReference type="InterPro" id="IPR050109">
    <property type="entry name" value="HTH-type_TetR-like_transc_reg"/>
</dbReference>
<evidence type="ECO:0000256" key="2">
    <source>
        <dbReference type="ARBA" id="ARBA00023125"/>
    </source>
</evidence>
<gene>
    <name evidence="6" type="ORF">JOF55_004220</name>
</gene>
<dbReference type="GO" id="GO:0000976">
    <property type="term" value="F:transcription cis-regulatory region binding"/>
    <property type="evidence" value="ECO:0007669"/>
    <property type="project" value="TreeGrafter"/>
</dbReference>
<dbReference type="SUPFAM" id="SSF48498">
    <property type="entry name" value="Tetracyclin repressor-like, C-terminal domain"/>
    <property type="match status" value="1"/>
</dbReference>
<dbReference type="InterPro" id="IPR036271">
    <property type="entry name" value="Tet_transcr_reg_TetR-rel_C_sf"/>
</dbReference>
<keyword evidence="3" id="KW-0804">Transcription</keyword>
<keyword evidence="1" id="KW-0805">Transcription regulation</keyword>
<organism evidence="6 7">
    <name type="scientific">Haloactinomyces albus</name>
    <dbReference type="NCBI Taxonomy" id="1352928"/>
    <lineage>
        <taxon>Bacteria</taxon>
        <taxon>Bacillati</taxon>
        <taxon>Actinomycetota</taxon>
        <taxon>Actinomycetes</taxon>
        <taxon>Actinopolysporales</taxon>
        <taxon>Actinopolysporaceae</taxon>
        <taxon>Haloactinomyces</taxon>
    </lineage>
</organism>
<name>A0AAE3ZI50_9ACTN</name>
<feature type="domain" description="HTH tetR-type" evidence="5">
    <location>
        <begin position="19"/>
        <end position="79"/>
    </location>
</feature>
<evidence type="ECO:0000256" key="3">
    <source>
        <dbReference type="ARBA" id="ARBA00023163"/>
    </source>
</evidence>
<evidence type="ECO:0000259" key="5">
    <source>
        <dbReference type="PROSITE" id="PS50977"/>
    </source>
</evidence>
<dbReference type="SUPFAM" id="SSF46689">
    <property type="entry name" value="Homeodomain-like"/>
    <property type="match status" value="1"/>
</dbReference>
<proteinExistence type="predicted"/>
<protein>
    <submittedName>
        <fullName evidence="6">AcrR family transcriptional regulator</fullName>
    </submittedName>
</protein>
<dbReference type="Gene3D" id="1.10.357.10">
    <property type="entry name" value="Tetracycline Repressor, domain 2"/>
    <property type="match status" value="1"/>
</dbReference>
<dbReference type="PROSITE" id="PS50977">
    <property type="entry name" value="HTH_TETR_2"/>
    <property type="match status" value="1"/>
</dbReference>
<dbReference type="InterPro" id="IPR001647">
    <property type="entry name" value="HTH_TetR"/>
</dbReference>
<evidence type="ECO:0000256" key="1">
    <source>
        <dbReference type="ARBA" id="ARBA00023015"/>
    </source>
</evidence>
<dbReference type="EMBL" id="JAVDXW010000001">
    <property type="protein sequence ID" value="MDR7304039.1"/>
    <property type="molecule type" value="Genomic_DNA"/>
</dbReference>
<evidence type="ECO:0000313" key="7">
    <source>
        <dbReference type="Proteomes" id="UP001180845"/>
    </source>
</evidence>
<evidence type="ECO:0000256" key="4">
    <source>
        <dbReference type="PROSITE-ProRule" id="PRU00335"/>
    </source>
</evidence>
<dbReference type="InterPro" id="IPR009057">
    <property type="entry name" value="Homeodomain-like_sf"/>
</dbReference>
<evidence type="ECO:0000313" key="6">
    <source>
        <dbReference type="EMBL" id="MDR7304039.1"/>
    </source>
</evidence>
<reference evidence="6" key="1">
    <citation type="submission" date="2023-07" db="EMBL/GenBank/DDBJ databases">
        <title>Sequencing the genomes of 1000 actinobacteria strains.</title>
        <authorList>
            <person name="Klenk H.-P."/>
        </authorList>
    </citation>
    <scope>NUCLEOTIDE SEQUENCE</scope>
    <source>
        <strain evidence="6">DSM 45977</strain>
    </source>
</reference>
<dbReference type="Pfam" id="PF00440">
    <property type="entry name" value="TetR_N"/>
    <property type="match status" value="1"/>
</dbReference>
<comment type="caution">
    <text evidence="6">The sequence shown here is derived from an EMBL/GenBank/DDBJ whole genome shotgun (WGS) entry which is preliminary data.</text>
</comment>
<dbReference type="PANTHER" id="PTHR30055:SF234">
    <property type="entry name" value="HTH-TYPE TRANSCRIPTIONAL REGULATOR BETI"/>
    <property type="match status" value="1"/>
</dbReference>
<dbReference type="GO" id="GO:0003700">
    <property type="term" value="F:DNA-binding transcription factor activity"/>
    <property type="evidence" value="ECO:0007669"/>
    <property type="project" value="TreeGrafter"/>
</dbReference>
<dbReference type="Proteomes" id="UP001180845">
    <property type="component" value="Unassembled WGS sequence"/>
</dbReference>
<keyword evidence="7" id="KW-1185">Reference proteome</keyword>